<proteinExistence type="predicted"/>
<gene>
    <name evidence="1" type="ORF">DZF91_23110</name>
</gene>
<comment type="caution">
    <text evidence="1">The sequence shown here is derived from an EMBL/GenBank/DDBJ whole genome shotgun (WGS) entry which is preliminary data.</text>
</comment>
<dbReference type="RefSeq" id="WP_199486820.1">
    <property type="nucleotide sequence ID" value="NZ_QURH01000429.1"/>
</dbReference>
<protein>
    <recommendedName>
        <fullName evidence="3">DUF3040 domain-containing protein</fullName>
    </recommendedName>
</protein>
<evidence type="ECO:0008006" key="3">
    <source>
        <dbReference type="Google" id="ProtNLM"/>
    </source>
</evidence>
<reference evidence="1 2" key="1">
    <citation type="submission" date="2018-08" db="EMBL/GenBank/DDBJ databases">
        <title>Actinomadura jelena sp. nov., a novel Actinomycete isolated from soil in Chad.</title>
        <authorList>
            <person name="Shi L."/>
        </authorList>
    </citation>
    <scope>NUCLEOTIDE SEQUENCE [LARGE SCALE GENOMIC DNA]</scope>
    <source>
        <strain evidence="1 2">NEAU-G17</strain>
    </source>
</reference>
<dbReference type="Proteomes" id="UP000261811">
    <property type="component" value="Unassembled WGS sequence"/>
</dbReference>
<evidence type="ECO:0000313" key="2">
    <source>
        <dbReference type="Proteomes" id="UP000261811"/>
    </source>
</evidence>
<keyword evidence="2" id="KW-1185">Reference proteome</keyword>
<accession>A0A372JH13</accession>
<feature type="non-terminal residue" evidence="1">
    <location>
        <position position="62"/>
    </location>
</feature>
<dbReference type="AlphaFoldDB" id="A0A372JH13"/>
<dbReference type="EMBL" id="QURH01000429">
    <property type="protein sequence ID" value="RFU39305.1"/>
    <property type="molecule type" value="Genomic_DNA"/>
</dbReference>
<organism evidence="1 2">
    <name type="scientific">Actinomadura logoneensis</name>
    <dbReference type="NCBI Taxonomy" id="2293572"/>
    <lineage>
        <taxon>Bacteria</taxon>
        <taxon>Bacillati</taxon>
        <taxon>Actinomycetota</taxon>
        <taxon>Actinomycetes</taxon>
        <taxon>Streptosporangiales</taxon>
        <taxon>Thermomonosporaceae</taxon>
        <taxon>Actinomadura</taxon>
    </lineage>
</organism>
<sequence>MDDDLRVLADTLAKPDPARDVVDRRRHQLQNAMRGGAARAPGRRRVHWAVGGTGLTAGVAAA</sequence>
<evidence type="ECO:0000313" key="1">
    <source>
        <dbReference type="EMBL" id="RFU39305.1"/>
    </source>
</evidence>
<name>A0A372JH13_9ACTN</name>